<name>A0AAV9EN07_ACOCL</name>
<dbReference type="PANTHER" id="PTHR47689:SF2">
    <property type="entry name" value="TETRATRICOPEPTIDE REPEAT (TPR)-LIKE SUPERFAMILY PROTEIN"/>
    <property type="match status" value="1"/>
</dbReference>
<evidence type="ECO:0000313" key="1">
    <source>
        <dbReference type="EMBL" id="KAK1314747.1"/>
    </source>
</evidence>
<dbReference type="Proteomes" id="UP001180020">
    <property type="component" value="Unassembled WGS sequence"/>
</dbReference>
<dbReference type="AlphaFoldDB" id="A0AAV9EN07"/>
<dbReference type="EMBL" id="JAUJYO010000006">
    <property type="protein sequence ID" value="KAK1314747.1"/>
    <property type="molecule type" value="Genomic_DNA"/>
</dbReference>
<organism evidence="1 2">
    <name type="scientific">Acorus calamus</name>
    <name type="common">Sweet flag</name>
    <dbReference type="NCBI Taxonomy" id="4465"/>
    <lineage>
        <taxon>Eukaryota</taxon>
        <taxon>Viridiplantae</taxon>
        <taxon>Streptophyta</taxon>
        <taxon>Embryophyta</taxon>
        <taxon>Tracheophyta</taxon>
        <taxon>Spermatophyta</taxon>
        <taxon>Magnoliopsida</taxon>
        <taxon>Liliopsida</taxon>
        <taxon>Acoraceae</taxon>
        <taxon>Acorus</taxon>
    </lineage>
</organism>
<gene>
    <name evidence="1" type="ORF">QJS10_CPA06g02088</name>
</gene>
<protein>
    <submittedName>
        <fullName evidence="1">Uncharacterized protein</fullName>
    </submittedName>
</protein>
<sequence length="245" mass="27808">MGITGYCNCCRRFGLNSPIFWELDGCPGTFGKDPQSLTDSPSPYEPHPAIHNPLKVAANMLHLARIAMLKFDHIRKVELDKARDELDRATNHLDDSIRISRLILDRFNENKGRIQIKGAPKEDERGRHIALIILLQSIDTKVRLETAKSELQGSKFAEIQVKDAHPIEAERAFRECVSLFKESGLRRALLNSRDVQLEYLSCLNHLLSLMTGSGESQQSRETVQELRDEIKRVEAMLSPSRKHGN</sequence>
<reference evidence="1" key="2">
    <citation type="submission" date="2023-06" db="EMBL/GenBank/DDBJ databases">
        <authorList>
            <person name="Ma L."/>
            <person name="Liu K.-W."/>
            <person name="Li Z."/>
            <person name="Hsiao Y.-Y."/>
            <person name="Qi Y."/>
            <person name="Fu T."/>
            <person name="Tang G."/>
            <person name="Zhang D."/>
            <person name="Sun W.-H."/>
            <person name="Liu D.-K."/>
            <person name="Li Y."/>
            <person name="Chen G.-Z."/>
            <person name="Liu X.-D."/>
            <person name="Liao X.-Y."/>
            <person name="Jiang Y.-T."/>
            <person name="Yu X."/>
            <person name="Hao Y."/>
            <person name="Huang J."/>
            <person name="Zhao X.-W."/>
            <person name="Ke S."/>
            <person name="Chen Y.-Y."/>
            <person name="Wu W.-L."/>
            <person name="Hsu J.-L."/>
            <person name="Lin Y.-F."/>
            <person name="Huang M.-D."/>
            <person name="Li C.-Y."/>
            <person name="Huang L."/>
            <person name="Wang Z.-W."/>
            <person name="Zhao X."/>
            <person name="Zhong W.-Y."/>
            <person name="Peng D.-H."/>
            <person name="Ahmad S."/>
            <person name="Lan S."/>
            <person name="Zhang J.-S."/>
            <person name="Tsai W.-C."/>
            <person name="Van De Peer Y."/>
            <person name="Liu Z.-J."/>
        </authorList>
    </citation>
    <scope>NUCLEOTIDE SEQUENCE</scope>
    <source>
        <strain evidence="1">CP</strain>
        <tissue evidence="1">Leaves</tissue>
    </source>
</reference>
<keyword evidence="2" id="KW-1185">Reference proteome</keyword>
<comment type="caution">
    <text evidence="1">The sequence shown here is derived from an EMBL/GenBank/DDBJ whole genome shotgun (WGS) entry which is preliminary data.</text>
</comment>
<evidence type="ECO:0000313" key="2">
    <source>
        <dbReference type="Proteomes" id="UP001180020"/>
    </source>
</evidence>
<proteinExistence type="predicted"/>
<reference evidence="1" key="1">
    <citation type="journal article" date="2023" name="Nat. Commun.">
        <title>Diploid and tetraploid genomes of Acorus and the evolution of monocots.</title>
        <authorList>
            <person name="Ma L."/>
            <person name="Liu K.W."/>
            <person name="Li Z."/>
            <person name="Hsiao Y.Y."/>
            <person name="Qi Y."/>
            <person name="Fu T."/>
            <person name="Tang G.D."/>
            <person name="Zhang D."/>
            <person name="Sun W.H."/>
            <person name="Liu D.K."/>
            <person name="Li Y."/>
            <person name="Chen G.Z."/>
            <person name="Liu X.D."/>
            <person name="Liao X.Y."/>
            <person name="Jiang Y.T."/>
            <person name="Yu X."/>
            <person name="Hao Y."/>
            <person name="Huang J."/>
            <person name="Zhao X.W."/>
            <person name="Ke S."/>
            <person name="Chen Y.Y."/>
            <person name="Wu W.L."/>
            <person name="Hsu J.L."/>
            <person name="Lin Y.F."/>
            <person name="Huang M.D."/>
            <person name="Li C.Y."/>
            <person name="Huang L."/>
            <person name="Wang Z.W."/>
            <person name="Zhao X."/>
            <person name="Zhong W.Y."/>
            <person name="Peng D.H."/>
            <person name="Ahmad S."/>
            <person name="Lan S."/>
            <person name="Zhang J.S."/>
            <person name="Tsai W.C."/>
            <person name="Van de Peer Y."/>
            <person name="Liu Z.J."/>
        </authorList>
    </citation>
    <scope>NUCLEOTIDE SEQUENCE</scope>
    <source>
        <strain evidence="1">CP</strain>
    </source>
</reference>
<accession>A0AAV9EN07</accession>
<dbReference type="PANTHER" id="PTHR47689">
    <property type="entry name" value="TETRATRICOPEPTIDE REPEAT (TPR)-LIKE SUPERFAMILY PROTEIN"/>
    <property type="match status" value="1"/>
</dbReference>